<sequence>MPALGAPGSVELTTDGAMNCVSEIFSQPLEVTVPFTAAPCVLVPTTLYDVLGPERTLATGTLTHRVTLLCSTVGRMRAGAAGIVGVAGTRPWGRRGTWGDGAAEAVGASATTGAVAAVTAISVRDRLRVRDDIEPAI</sequence>
<accession>A0ABQ2F449</accession>
<gene>
    <name evidence="1" type="ORF">GCM10011509_02170</name>
</gene>
<comment type="caution">
    <text evidence="1">The sequence shown here is derived from an EMBL/GenBank/DDBJ whole genome shotgun (WGS) entry which is preliminary data.</text>
</comment>
<protein>
    <submittedName>
        <fullName evidence="1">Uncharacterized protein</fullName>
    </submittedName>
</protein>
<name>A0ABQ2F449_9MICO</name>
<organism evidence="1 2">
    <name type="scientific">Ornithinimicrobium pekingense</name>
    <dbReference type="NCBI Taxonomy" id="384677"/>
    <lineage>
        <taxon>Bacteria</taxon>
        <taxon>Bacillati</taxon>
        <taxon>Actinomycetota</taxon>
        <taxon>Actinomycetes</taxon>
        <taxon>Micrococcales</taxon>
        <taxon>Ornithinimicrobiaceae</taxon>
        <taxon>Ornithinimicrobium</taxon>
    </lineage>
</organism>
<dbReference type="EMBL" id="BMLB01000001">
    <property type="protein sequence ID" value="GGK57358.1"/>
    <property type="molecule type" value="Genomic_DNA"/>
</dbReference>
<evidence type="ECO:0000313" key="2">
    <source>
        <dbReference type="Proteomes" id="UP000662111"/>
    </source>
</evidence>
<evidence type="ECO:0000313" key="1">
    <source>
        <dbReference type="EMBL" id="GGK57358.1"/>
    </source>
</evidence>
<dbReference type="Proteomes" id="UP000662111">
    <property type="component" value="Unassembled WGS sequence"/>
</dbReference>
<reference evidence="2" key="1">
    <citation type="journal article" date="2019" name="Int. J. Syst. Evol. Microbiol.">
        <title>The Global Catalogue of Microorganisms (GCM) 10K type strain sequencing project: providing services to taxonomists for standard genome sequencing and annotation.</title>
        <authorList>
            <consortium name="The Broad Institute Genomics Platform"/>
            <consortium name="The Broad Institute Genome Sequencing Center for Infectious Disease"/>
            <person name="Wu L."/>
            <person name="Ma J."/>
        </authorList>
    </citation>
    <scope>NUCLEOTIDE SEQUENCE [LARGE SCALE GENOMIC DNA]</scope>
    <source>
        <strain evidence="2">CGMCC 1.5362</strain>
    </source>
</reference>
<proteinExistence type="predicted"/>
<keyword evidence="2" id="KW-1185">Reference proteome</keyword>